<dbReference type="GO" id="GO:0015937">
    <property type="term" value="P:coenzyme A biosynthetic process"/>
    <property type="evidence" value="ECO:0007669"/>
    <property type="project" value="UniProtKB-UniRule"/>
</dbReference>
<proteinExistence type="inferred from homology"/>
<keyword evidence="4 5" id="KW-0173">Coenzyme A biosynthesis</keyword>
<name>A0A1M5I9C2_9FLAO</name>
<dbReference type="PROSITE" id="PS51219">
    <property type="entry name" value="DPCK"/>
    <property type="match status" value="1"/>
</dbReference>
<feature type="binding site" evidence="5">
    <location>
        <begin position="11"/>
        <end position="16"/>
    </location>
    <ligand>
        <name>ATP</name>
        <dbReference type="ChEBI" id="CHEBI:30616"/>
    </ligand>
</feature>
<evidence type="ECO:0000313" key="7">
    <source>
        <dbReference type="EMBL" id="SHG24998.1"/>
    </source>
</evidence>
<dbReference type="UniPathway" id="UPA00241">
    <property type="reaction ID" value="UER00356"/>
</dbReference>
<evidence type="ECO:0000256" key="5">
    <source>
        <dbReference type="HAMAP-Rule" id="MF_00376"/>
    </source>
</evidence>
<dbReference type="CDD" id="cd02022">
    <property type="entry name" value="DPCK"/>
    <property type="match status" value="1"/>
</dbReference>
<evidence type="ECO:0000256" key="6">
    <source>
        <dbReference type="NCBIfam" id="TIGR00152"/>
    </source>
</evidence>
<reference evidence="8" key="1">
    <citation type="submission" date="2016-11" db="EMBL/GenBank/DDBJ databases">
        <authorList>
            <person name="Varghese N."/>
            <person name="Submissions S."/>
        </authorList>
    </citation>
    <scope>NUCLEOTIDE SEQUENCE [LARGE SCALE GENOMIC DNA]</scope>
    <source>
        <strain evidence="8">DSM 22638</strain>
    </source>
</reference>
<dbReference type="STRING" id="570519.SAMN04488116_0552"/>
<dbReference type="InterPro" id="IPR027417">
    <property type="entry name" value="P-loop_NTPase"/>
</dbReference>
<dbReference type="EC" id="2.7.1.24" evidence="5 6"/>
<sequence length="195" mass="22039">MKVVGLTGGIGSGKSTVAQMFRDLGVPVYDSDLEAKQLMVSSQRLKSDIIELLGTNAYVEGELNRSYIATKVFTNIDLLQQLNGLVHPAVKSHFKDWTLAQKSPYIIQETALIYENESQDQYDKVIVVTAPKDIRLKRVMDRDGSNEKEVLDRMRNQMDEERKVELADFIILNLDLGSTRKQVAELHELLALQTD</sequence>
<evidence type="ECO:0000256" key="1">
    <source>
        <dbReference type="ARBA" id="ARBA00009018"/>
    </source>
</evidence>
<evidence type="ECO:0000313" key="8">
    <source>
        <dbReference type="Proteomes" id="UP000184532"/>
    </source>
</evidence>
<keyword evidence="8" id="KW-1185">Reference proteome</keyword>
<comment type="pathway">
    <text evidence="5">Cofactor biosynthesis; coenzyme A biosynthesis; CoA from (R)-pantothenate: step 5/5.</text>
</comment>
<protein>
    <recommendedName>
        <fullName evidence="5 6">Dephospho-CoA kinase</fullName>
        <ecNumber evidence="5 6">2.7.1.24</ecNumber>
    </recommendedName>
    <alternativeName>
        <fullName evidence="5">Dephosphocoenzyme A kinase</fullName>
    </alternativeName>
</protein>
<evidence type="ECO:0000256" key="2">
    <source>
        <dbReference type="ARBA" id="ARBA00022741"/>
    </source>
</evidence>
<dbReference type="GO" id="GO:0005524">
    <property type="term" value="F:ATP binding"/>
    <property type="evidence" value="ECO:0007669"/>
    <property type="project" value="UniProtKB-UniRule"/>
</dbReference>
<dbReference type="Gene3D" id="3.40.50.300">
    <property type="entry name" value="P-loop containing nucleotide triphosphate hydrolases"/>
    <property type="match status" value="1"/>
</dbReference>
<dbReference type="EMBL" id="FQWL01000001">
    <property type="protein sequence ID" value="SHG24998.1"/>
    <property type="molecule type" value="Genomic_DNA"/>
</dbReference>
<dbReference type="GO" id="GO:0005737">
    <property type="term" value="C:cytoplasm"/>
    <property type="evidence" value="ECO:0007669"/>
    <property type="project" value="UniProtKB-SubCell"/>
</dbReference>
<dbReference type="SUPFAM" id="SSF52540">
    <property type="entry name" value="P-loop containing nucleoside triphosphate hydrolases"/>
    <property type="match status" value="1"/>
</dbReference>
<dbReference type="PANTHER" id="PTHR10695:SF46">
    <property type="entry name" value="BIFUNCTIONAL COENZYME A SYNTHASE-RELATED"/>
    <property type="match status" value="1"/>
</dbReference>
<organism evidence="7 8">
    <name type="scientific">Flagellimonas flava</name>
    <dbReference type="NCBI Taxonomy" id="570519"/>
    <lineage>
        <taxon>Bacteria</taxon>
        <taxon>Pseudomonadati</taxon>
        <taxon>Bacteroidota</taxon>
        <taxon>Flavobacteriia</taxon>
        <taxon>Flavobacteriales</taxon>
        <taxon>Flavobacteriaceae</taxon>
        <taxon>Flagellimonas</taxon>
    </lineage>
</organism>
<dbReference type="Pfam" id="PF01121">
    <property type="entry name" value="CoaE"/>
    <property type="match status" value="1"/>
</dbReference>
<comment type="catalytic activity">
    <reaction evidence="5">
        <text>3'-dephospho-CoA + ATP = ADP + CoA + H(+)</text>
        <dbReference type="Rhea" id="RHEA:18245"/>
        <dbReference type="ChEBI" id="CHEBI:15378"/>
        <dbReference type="ChEBI" id="CHEBI:30616"/>
        <dbReference type="ChEBI" id="CHEBI:57287"/>
        <dbReference type="ChEBI" id="CHEBI:57328"/>
        <dbReference type="ChEBI" id="CHEBI:456216"/>
        <dbReference type="EC" id="2.7.1.24"/>
    </reaction>
</comment>
<dbReference type="InterPro" id="IPR001977">
    <property type="entry name" value="Depp_CoAkinase"/>
</dbReference>
<dbReference type="RefSeq" id="WP_073176362.1">
    <property type="nucleotide sequence ID" value="NZ_FQWL01000001.1"/>
</dbReference>
<evidence type="ECO:0000256" key="3">
    <source>
        <dbReference type="ARBA" id="ARBA00022840"/>
    </source>
</evidence>
<keyword evidence="5" id="KW-0963">Cytoplasm</keyword>
<gene>
    <name evidence="5" type="primary">coaE</name>
    <name evidence="7" type="ORF">SAMN04488116_0552</name>
</gene>
<comment type="subcellular location">
    <subcellularLocation>
        <location evidence="5">Cytoplasm</location>
    </subcellularLocation>
</comment>
<dbReference type="HAMAP" id="MF_00376">
    <property type="entry name" value="Dephospho_CoA_kinase"/>
    <property type="match status" value="1"/>
</dbReference>
<keyword evidence="3 5" id="KW-0067">ATP-binding</keyword>
<keyword evidence="5" id="KW-0808">Transferase</keyword>
<keyword evidence="5 7" id="KW-0418">Kinase</keyword>
<dbReference type="PANTHER" id="PTHR10695">
    <property type="entry name" value="DEPHOSPHO-COA KINASE-RELATED"/>
    <property type="match status" value="1"/>
</dbReference>
<keyword evidence="2 5" id="KW-0547">Nucleotide-binding</keyword>
<comment type="function">
    <text evidence="5">Catalyzes the phosphorylation of the 3'-hydroxyl group of dephosphocoenzyme A to form coenzyme A.</text>
</comment>
<dbReference type="OrthoDB" id="9812943at2"/>
<dbReference type="Proteomes" id="UP000184532">
    <property type="component" value="Unassembled WGS sequence"/>
</dbReference>
<evidence type="ECO:0000256" key="4">
    <source>
        <dbReference type="ARBA" id="ARBA00022993"/>
    </source>
</evidence>
<dbReference type="AlphaFoldDB" id="A0A1M5I9C2"/>
<comment type="similarity">
    <text evidence="1 5">Belongs to the CoaE family.</text>
</comment>
<accession>A0A1M5I9C2</accession>
<dbReference type="GO" id="GO:0004140">
    <property type="term" value="F:dephospho-CoA kinase activity"/>
    <property type="evidence" value="ECO:0007669"/>
    <property type="project" value="UniProtKB-UniRule"/>
</dbReference>
<dbReference type="NCBIfam" id="TIGR00152">
    <property type="entry name" value="dephospho-CoA kinase"/>
    <property type="match status" value="1"/>
</dbReference>